<dbReference type="Gene3D" id="3.30.70.100">
    <property type="match status" value="1"/>
</dbReference>
<feature type="domain" description="HTH araC/xylS-type" evidence="4">
    <location>
        <begin position="96"/>
        <end position="175"/>
    </location>
</feature>
<dbReference type="Pfam" id="PF12833">
    <property type="entry name" value="HTH_18"/>
    <property type="match status" value="1"/>
</dbReference>
<dbReference type="AlphaFoldDB" id="A0A1H5U8C3"/>
<evidence type="ECO:0000259" key="4">
    <source>
        <dbReference type="PROSITE" id="PS01124"/>
    </source>
</evidence>
<dbReference type="OrthoDB" id="952277at2"/>
<dbReference type="PROSITE" id="PS01124">
    <property type="entry name" value="HTH_ARAC_FAMILY_2"/>
    <property type="match status" value="1"/>
</dbReference>
<gene>
    <name evidence="5" type="ORF">SAMN04488130_102150</name>
</gene>
<dbReference type="PANTHER" id="PTHR43280:SF2">
    <property type="entry name" value="HTH-TYPE TRANSCRIPTIONAL REGULATOR EXSA"/>
    <property type="match status" value="1"/>
</dbReference>
<dbReference type="PANTHER" id="PTHR43280">
    <property type="entry name" value="ARAC-FAMILY TRANSCRIPTIONAL REGULATOR"/>
    <property type="match status" value="1"/>
</dbReference>
<evidence type="ECO:0000256" key="2">
    <source>
        <dbReference type="ARBA" id="ARBA00023125"/>
    </source>
</evidence>
<dbReference type="Proteomes" id="UP000236737">
    <property type="component" value="Unassembled WGS sequence"/>
</dbReference>
<organism evidence="5 6">
    <name type="scientific">Flavobacterium urumqiense</name>
    <dbReference type="NCBI Taxonomy" id="935224"/>
    <lineage>
        <taxon>Bacteria</taxon>
        <taxon>Pseudomonadati</taxon>
        <taxon>Bacteroidota</taxon>
        <taxon>Flavobacteriia</taxon>
        <taxon>Flavobacteriales</taxon>
        <taxon>Flavobacteriaceae</taxon>
        <taxon>Flavobacterium</taxon>
    </lineage>
</organism>
<dbReference type="RefSeq" id="WP_103998913.1">
    <property type="nucleotide sequence ID" value="NZ_FNVP01000002.1"/>
</dbReference>
<dbReference type="GO" id="GO:0043565">
    <property type="term" value="F:sequence-specific DNA binding"/>
    <property type="evidence" value="ECO:0007669"/>
    <property type="project" value="InterPro"/>
</dbReference>
<dbReference type="SUPFAM" id="SSF46689">
    <property type="entry name" value="Homeodomain-like"/>
    <property type="match status" value="1"/>
</dbReference>
<dbReference type="InterPro" id="IPR009057">
    <property type="entry name" value="Homeodomain-like_sf"/>
</dbReference>
<reference evidence="6" key="1">
    <citation type="submission" date="2016-10" db="EMBL/GenBank/DDBJ databases">
        <authorList>
            <person name="Varghese N."/>
            <person name="Submissions S."/>
        </authorList>
    </citation>
    <scope>NUCLEOTIDE SEQUENCE [LARGE SCALE GENOMIC DNA]</scope>
    <source>
        <strain evidence="6">CGMCC 1.9230</strain>
    </source>
</reference>
<accession>A0A1H5U8C3</accession>
<proteinExistence type="predicted"/>
<keyword evidence="2" id="KW-0238">DNA-binding</keyword>
<evidence type="ECO:0000313" key="6">
    <source>
        <dbReference type="Proteomes" id="UP000236737"/>
    </source>
</evidence>
<evidence type="ECO:0000256" key="3">
    <source>
        <dbReference type="ARBA" id="ARBA00023163"/>
    </source>
</evidence>
<dbReference type="SMART" id="SM00342">
    <property type="entry name" value="HTH_ARAC"/>
    <property type="match status" value="1"/>
</dbReference>
<keyword evidence="6" id="KW-1185">Reference proteome</keyword>
<evidence type="ECO:0000256" key="1">
    <source>
        <dbReference type="ARBA" id="ARBA00023015"/>
    </source>
</evidence>
<evidence type="ECO:0000313" key="5">
    <source>
        <dbReference type="EMBL" id="SEF71365.1"/>
    </source>
</evidence>
<keyword evidence="1" id="KW-0805">Transcription regulation</keyword>
<name>A0A1H5U8C3_9FLAO</name>
<sequence>MKIYIKNMVCNRCNIVVKSEIEKIGLHAVSVQLGEVELLEDFKNDEKEILSKRLHALGFELLENKIAVTIERIKNLIVDLVHHQDNELKTNLSHYLAQQLGQDYNALSNLFSEVEGKTIEHYFITQKIERVKELLLYDEFTLSEIAIQLKYNDVAHLSNQFKKVTGSTPTYFKKAKEAI</sequence>
<dbReference type="GO" id="GO:0003700">
    <property type="term" value="F:DNA-binding transcription factor activity"/>
    <property type="evidence" value="ECO:0007669"/>
    <property type="project" value="InterPro"/>
</dbReference>
<dbReference type="Gene3D" id="1.10.10.60">
    <property type="entry name" value="Homeodomain-like"/>
    <property type="match status" value="1"/>
</dbReference>
<dbReference type="InterPro" id="IPR018060">
    <property type="entry name" value="HTH_AraC"/>
</dbReference>
<keyword evidence="3" id="KW-0804">Transcription</keyword>
<dbReference type="EMBL" id="FNVP01000002">
    <property type="protein sequence ID" value="SEF71365.1"/>
    <property type="molecule type" value="Genomic_DNA"/>
</dbReference>
<protein>
    <submittedName>
        <fullName evidence="5">Transcriptional regulator, AraC family</fullName>
    </submittedName>
</protein>